<evidence type="ECO:0000256" key="8">
    <source>
        <dbReference type="ARBA" id="ARBA00023004"/>
    </source>
</evidence>
<keyword evidence="7" id="KW-0663">Pyridoxal phosphate</keyword>
<name>E8V579_TERSS</name>
<dbReference type="EC" id="2.8.1.7" evidence="4"/>
<dbReference type="KEGG" id="tsa:AciPR4_3006"/>
<evidence type="ECO:0000256" key="10">
    <source>
        <dbReference type="ARBA" id="ARBA00050776"/>
    </source>
</evidence>
<evidence type="ECO:0000256" key="6">
    <source>
        <dbReference type="ARBA" id="ARBA00022723"/>
    </source>
</evidence>
<dbReference type="GO" id="GO:0051536">
    <property type="term" value="F:iron-sulfur cluster binding"/>
    <property type="evidence" value="ECO:0007669"/>
    <property type="project" value="UniProtKB-KW"/>
</dbReference>
<protein>
    <recommendedName>
        <fullName evidence="4">cysteine desulfurase</fullName>
        <ecNumber evidence="4">2.8.1.7</ecNumber>
    </recommendedName>
</protein>
<evidence type="ECO:0000256" key="7">
    <source>
        <dbReference type="ARBA" id="ARBA00022898"/>
    </source>
</evidence>
<evidence type="ECO:0000256" key="9">
    <source>
        <dbReference type="ARBA" id="ARBA00023014"/>
    </source>
</evidence>
<dbReference type="InterPro" id="IPR015424">
    <property type="entry name" value="PyrdxlP-dep_Trfase"/>
</dbReference>
<dbReference type="PANTHER" id="PTHR11601">
    <property type="entry name" value="CYSTEINE DESULFURYLASE FAMILY MEMBER"/>
    <property type="match status" value="1"/>
</dbReference>
<dbReference type="OrthoDB" id="9808002at2"/>
<evidence type="ECO:0000256" key="1">
    <source>
        <dbReference type="ARBA" id="ARBA00001933"/>
    </source>
</evidence>
<evidence type="ECO:0000256" key="11">
    <source>
        <dbReference type="RuleBase" id="RU004504"/>
    </source>
</evidence>
<dbReference type="eggNOG" id="COG1104">
    <property type="taxonomic scope" value="Bacteria"/>
</dbReference>
<dbReference type="InterPro" id="IPR020578">
    <property type="entry name" value="Aminotrans_V_PyrdxlP_BS"/>
</dbReference>
<keyword evidence="9" id="KW-0411">Iron-sulfur</keyword>
<dbReference type="InterPro" id="IPR015421">
    <property type="entry name" value="PyrdxlP-dep_Trfase_major"/>
</dbReference>
<organism evidence="13 14">
    <name type="scientific">Terriglobus saanensis (strain ATCC BAA-1853 / DSM 23119 / SP1PR4)</name>
    <dbReference type="NCBI Taxonomy" id="401053"/>
    <lineage>
        <taxon>Bacteria</taxon>
        <taxon>Pseudomonadati</taxon>
        <taxon>Acidobacteriota</taxon>
        <taxon>Terriglobia</taxon>
        <taxon>Terriglobales</taxon>
        <taxon>Acidobacteriaceae</taxon>
        <taxon>Terriglobus</taxon>
    </lineage>
</organism>
<evidence type="ECO:0000256" key="2">
    <source>
        <dbReference type="ARBA" id="ARBA00003120"/>
    </source>
</evidence>
<dbReference type="FunFam" id="3.40.640.10:FF:000084">
    <property type="entry name" value="IscS-like cysteine desulfurase"/>
    <property type="match status" value="1"/>
</dbReference>
<dbReference type="GO" id="GO:0031071">
    <property type="term" value="F:cysteine desulfurase activity"/>
    <property type="evidence" value="ECO:0007669"/>
    <property type="project" value="UniProtKB-EC"/>
</dbReference>
<dbReference type="STRING" id="401053.AciPR4_3006"/>
<evidence type="ECO:0000256" key="5">
    <source>
        <dbReference type="ARBA" id="ARBA00022679"/>
    </source>
</evidence>
<dbReference type="EMBL" id="CP002467">
    <property type="protein sequence ID" value="ADV83766.1"/>
    <property type="molecule type" value="Genomic_DNA"/>
</dbReference>
<comment type="catalytic activity">
    <reaction evidence="10">
        <text>(sulfur carrier)-H + L-cysteine = (sulfur carrier)-SH + L-alanine</text>
        <dbReference type="Rhea" id="RHEA:43892"/>
        <dbReference type="Rhea" id="RHEA-COMP:14737"/>
        <dbReference type="Rhea" id="RHEA-COMP:14739"/>
        <dbReference type="ChEBI" id="CHEBI:29917"/>
        <dbReference type="ChEBI" id="CHEBI:35235"/>
        <dbReference type="ChEBI" id="CHEBI:57972"/>
        <dbReference type="ChEBI" id="CHEBI:64428"/>
        <dbReference type="EC" id="2.8.1.7"/>
    </reaction>
</comment>
<dbReference type="InterPro" id="IPR000192">
    <property type="entry name" value="Aminotrans_V_dom"/>
</dbReference>
<gene>
    <name evidence="13" type="ordered locus">AciPR4_3006</name>
</gene>
<feature type="domain" description="Aminotransferase class V" evidence="12">
    <location>
        <begin position="4"/>
        <end position="354"/>
    </location>
</feature>
<evidence type="ECO:0000259" key="12">
    <source>
        <dbReference type="Pfam" id="PF00266"/>
    </source>
</evidence>
<sequence>MSRIYLDANATTPVLPEVVEAMRPFWFETFGNASSIHQSGQHARSAIDDARQHLAALLGCRATEIIFTSGGTESDNLALFGTLRAGDHCITTAIEHHAVLHAAEELAKRGIDLTIVPPTPDGLITPESIQAALKPNTKLISVMLGNNETGILQPIAAIAEIAHAAGALLHTDAVQAVGKIPIDVKALGCDLLSLSGHKMHAPQGIGALYVRKGIPLQPLHYGGAHERERRAGTENVPGIVALGKAAQLVQLKNDTATLRDRLEDALLKIPGTQVNGTAERLPNTTNLRFDGIDADALVIALDLQGIATSAGSACQSGSTEPSHVLLAMRLTHDEAKASLRLSLNCLNTAAEIDQAATIITSTVARLRATAL</sequence>
<comment type="cofactor">
    <cofactor evidence="1 11">
        <name>pyridoxal 5'-phosphate</name>
        <dbReference type="ChEBI" id="CHEBI:597326"/>
    </cofactor>
</comment>
<dbReference type="Pfam" id="PF00266">
    <property type="entry name" value="Aminotran_5"/>
    <property type="match status" value="1"/>
</dbReference>
<dbReference type="Proteomes" id="UP000006844">
    <property type="component" value="Chromosome"/>
</dbReference>
<proteinExistence type="inferred from homology"/>
<dbReference type="InterPro" id="IPR016454">
    <property type="entry name" value="Cysteine_dSase"/>
</dbReference>
<reference evidence="13 14" key="1">
    <citation type="journal article" date="2012" name="Stand. Genomic Sci.">
        <title>Complete genome sequence of Terriglobus saanensis type strain SP1PR4(T), an Acidobacteria from tundra soil.</title>
        <authorList>
            <person name="Rawat S.R."/>
            <person name="Mannisto M.K."/>
            <person name="Starovoytov V."/>
            <person name="Goodwin L."/>
            <person name="Nolan M."/>
            <person name="Hauser L."/>
            <person name="Land M."/>
            <person name="Davenport K.W."/>
            <person name="Woyke T."/>
            <person name="Haggblom M.M."/>
        </authorList>
    </citation>
    <scope>NUCLEOTIDE SEQUENCE</scope>
    <source>
        <strain evidence="14">ATCC BAA-1853 / DSM 23119 / SP1PR4</strain>
    </source>
</reference>
<comment type="function">
    <text evidence="2">Catalyzes the removal of elemental sulfur atoms from cysteine to produce alanine. Seems to participate in the biosynthesis of the nitrogenase metalloclusters by providing the inorganic sulfur required for the Fe-S core formation.</text>
</comment>
<evidence type="ECO:0000256" key="4">
    <source>
        <dbReference type="ARBA" id="ARBA00012239"/>
    </source>
</evidence>
<keyword evidence="5 13" id="KW-0808">Transferase</keyword>
<keyword evidence="14" id="KW-1185">Reference proteome</keyword>
<dbReference type="Gene3D" id="3.40.640.10">
    <property type="entry name" value="Type I PLP-dependent aspartate aminotransferase-like (Major domain)"/>
    <property type="match status" value="1"/>
</dbReference>
<dbReference type="PROSITE" id="PS00595">
    <property type="entry name" value="AA_TRANSFER_CLASS_5"/>
    <property type="match status" value="1"/>
</dbReference>
<dbReference type="PIRSF" id="PIRSF005572">
    <property type="entry name" value="NifS"/>
    <property type="match status" value="1"/>
</dbReference>
<accession>E8V579</accession>
<dbReference type="Gene3D" id="3.90.1150.10">
    <property type="entry name" value="Aspartate Aminotransferase, domain 1"/>
    <property type="match status" value="1"/>
</dbReference>
<keyword evidence="8" id="KW-0408">Iron</keyword>
<dbReference type="GO" id="GO:0046872">
    <property type="term" value="F:metal ion binding"/>
    <property type="evidence" value="ECO:0007669"/>
    <property type="project" value="UniProtKB-KW"/>
</dbReference>
<comment type="similarity">
    <text evidence="3">Belongs to the class-V pyridoxal-phosphate-dependent aminotransferase family. NifS/IscS subfamily.</text>
</comment>
<dbReference type="Gene3D" id="1.10.260.50">
    <property type="match status" value="1"/>
</dbReference>
<evidence type="ECO:0000256" key="3">
    <source>
        <dbReference type="ARBA" id="ARBA00006490"/>
    </source>
</evidence>
<keyword evidence="6" id="KW-0479">Metal-binding</keyword>
<dbReference type="HOGENOM" id="CLU_003433_0_0_0"/>
<evidence type="ECO:0000313" key="14">
    <source>
        <dbReference type="Proteomes" id="UP000006844"/>
    </source>
</evidence>
<dbReference type="InterPro" id="IPR015422">
    <property type="entry name" value="PyrdxlP-dep_Trfase_small"/>
</dbReference>
<dbReference type="PANTHER" id="PTHR11601:SF34">
    <property type="entry name" value="CYSTEINE DESULFURASE"/>
    <property type="match status" value="1"/>
</dbReference>
<dbReference type="AlphaFoldDB" id="E8V579"/>
<dbReference type="SUPFAM" id="SSF53383">
    <property type="entry name" value="PLP-dependent transferases"/>
    <property type="match status" value="1"/>
</dbReference>
<dbReference type="RefSeq" id="WP_013569497.1">
    <property type="nucleotide sequence ID" value="NC_014963.1"/>
</dbReference>
<evidence type="ECO:0000313" key="13">
    <source>
        <dbReference type="EMBL" id="ADV83766.1"/>
    </source>
</evidence>